<dbReference type="SMART" id="SM00343">
    <property type="entry name" value="ZnF_C2HC"/>
    <property type="match status" value="3"/>
</dbReference>
<feature type="compositionally biased region" description="Basic residues" evidence="2">
    <location>
        <begin position="332"/>
        <end position="341"/>
    </location>
</feature>
<evidence type="ECO:0000256" key="2">
    <source>
        <dbReference type="SAM" id="MobiDB-lite"/>
    </source>
</evidence>
<feature type="compositionally biased region" description="Basic residues" evidence="2">
    <location>
        <begin position="155"/>
        <end position="166"/>
    </location>
</feature>
<evidence type="ECO:0000313" key="4">
    <source>
        <dbReference type="Proteomes" id="UP000887540"/>
    </source>
</evidence>
<evidence type="ECO:0000256" key="1">
    <source>
        <dbReference type="PROSITE-ProRule" id="PRU00047"/>
    </source>
</evidence>
<feature type="domain" description="CCHC-type" evidence="3">
    <location>
        <begin position="220"/>
        <end position="233"/>
    </location>
</feature>
<keyword evidence="1" id="KW-0479">Metal-binding</keyword>
<feature type="domain" description="CCHC-type" evidence="3">
    <location>
        <begin position="386"/>
        <end position="399"/>
    </location>
</feature>
<feature type="domain" description="CCHC-type" evidence="3">
    <location>
        <begin position="464"/>
        <end position="479"/>
    </location>
</feature>
<dbReference type="GO" id="GO:0003676">
    <property type="term" value="F:nucleic acid binding"/>
    <property type="evidence" value="ECO:0007669"/>
    <property type="project" value="InterPro"/>
</dbReference>
<feature type="compositionally biased region" description="Polar residues" evidence="2">
    <location>
        <begin position="79"/>
        <end position="90"/>
    </location>
</feature>
<feature type="region of interest" description="Disordered" evidence="2">
    <location>
        <begin position="1"/>
        <end position="90"/>
    </location>
</feature>
<keyword evidence="1" id="KW-0863">Zinc-finger</keyword>
<dbReference type="WBParaSite" id="ACRNAN_Path_304.g1159.t1">
    <property type="protein sequence ID" value="ACRNAN_Path_304.g1159.t1"/>
    <property type="gene ID" value="ACRNAN_Path_304.g1159"/>
</dbReference>
<keyword evidence="4" id="KW-1185">Reference proteome</keyword>
<dbReference type="AlphaFoldDB" id="A0A914C656"/>
<reference evidence="5" key="1">
    <citation type="submission" date="2022-11" db="UniProtKB">
        <authorList>
            <consortium name="WormBaseParasite"/>
        </authorList>
    </citation>
    <scope>IDENTIFICATION</scope>
</reference>
<evidence type="ECO:0000313" key="5">
    <source>
        <dbReference type="WBParaSite" id="ACRNAN_Path_304.g1159.t1"/>
    </source>
</evidence>
<dbReference type="Proteomes" id="UP000887540">
    <property type="component" value="Unplaced"/>
</dbReference>
<feature type="compositionally biased region" description="Polar residues" evidence="2">
    <location>
        <begin position="20"/>
        <end position="38"/>
    </location>
</feature>
<protein>
    <submittedName>
        <fullName evidence="5">CCHC-type domain-containing protein</fullName>
    </submittedName>
</protein>
<organism evidence="4 5">
    <name type="scientific">Acrobeloides nanus</name>
    <dbReference type="NCBI Taxonomy" id="290746"/>
    <lineage>
        <taxon>Eukaryota</taxon>
        <taxon>Metazoa</taxon>
        <taxon>Ecdysozoa</taxon>
        <taxon>Nematoda</taxon>
        <taxon>Chromadorea</taxon>
        <taxon>Rhabditida</taxon>
        <taxon>Tylenchina</taxon>
        <taxon>Cephalobomorpha</taxon>
        <taxon>Cephaloboidea</taxon>
        <taxon>Cephalobidae</taxon>
        <taxon>Acrobeloides</taxon>
    </lineage>
</organism>
<feature type="region of interest" description="Disordered" evidence="2">
    <location>
        <begin position="145"/>
        <end position="193"/>
    </location>
</feature>
<dbReference type="GO" id="GO:0008270">
    <property type="term" value="F:zinc ion binding"/>
    <property type="evidence" value="ECO:0007669"/>
    <property type="project" value="UniProtKB-KW"/>
</dbReference>
<keyword evidence="1" id="KW-0862">Zinc</keyword>
<evidence type="ECO:0000259" key="3">
    <source>
        <dbReference type="PROSITE" id="PS50158"/>
    </source>
</evidence>
<dbReference type="PROSITE" id="PS50158">
    <property type="entry name" value="ZF_CCHC"/>
    <property type="match status" value="3"/>
</dbReference>
<accession>A0A914C656</accession>
<dbReference type="Gene3D" id="4.10.60.10">
    <property type="entry name" value="Zinc finger, CCHC-type"/>
    <property type="match status" value="1"/>
</dbReference>
<feature type="region of interest" description="Disordered" evidence="2">
    <location>
        <begin position="264"/>
        <end position="302"/>
    </location>
</feature>
<proteinExistence type="predicted"/>
<feature type="compositionally biased region" description="Basic and acidic residues" evidence="2">
    <location>
        <begin position="270"/>
        <end position="287"/>
    </location>
</feature>
<feature type="compositionally biased region" description="Basic residues" evidence="2">
    <location>
        <begin position="315"/>
        <end position="324"/>
    </location>
</feature>
<feature type="region of interest" description="Disordered" evidence="2">
    <location>
        <begin position="548"/>
        <end position="583"/>
    </location>
</feature>
<dbReference type="Pfam" id="PF00098">
    <property type="entry name" value="zf-CCHC"/>
    <property type="match status" value="1"/>
</dbReference>
<dbReference type="InterPro" id="IPR001878">
    <property type="entry name" value="Znf_CCHC"/>
</dbReference>
<feature type="compositionally biased region" description="Low complexity" evidence="2">
    <location>
        <begin position="167"/>
        <end position="192"/>
    </location>
</feature>
<sequence length="633" mass="72566">MSMRRGRNPAPDNAALRTALSYSREQQNSNMSAWSTSTPDYQQGPQYYSSYPNSVQNPNPSNGYPSFGYPSSGYPYGNDPNQAYTSSNQAAWQSPYTQHAAYSNQYGNSYDSRTTAYAGPYGSSSGYDHEQNRRYAEQMHSQAGYPIRYDDPYGHPRRNPSPRRFGRGPNQRNRSRSPPQRGRSSKSGGPSRVEIEKMLEDQIREIAPNGNITEDKLFVCHQCGQIGHVAKGCNRPRVEKETRRQISRVLGELKEKYVFGRNRTRSSEGFPRRDSRGGSDGHPEDPWRISSAPYGNEPFGHMTQPRFETIRMRAKSPLRRKRGRRPAEIKRQRTKRARSRSRSVDFSHEAGLKILLDKVCEGDQQIIEMKKLAEEKKLTEDMTTLCYKCAGMGHVKKDCTFEGEPKTREDLRKMRILKKSLHRINGTSITQPSFRLEAKDPFCSQLRLLSPDGIQITEDMLTICHKCAKLGHKKRDCKRLNRPVSSSKLQHMRRYLTEFQRLTDKGKTLRSIFVEAGIPYTNLVDYEKDVKYVVKSIVDQLAKEAGDDPINPIDQIEENQYELKENPTKRKRKAEQEDTSFSTSEKLLKKGVYEDFAKQLAEIKRKGRKEQDMPGQAELDWTALGWEGDVART</sequence>
<feature type="region of interest" description="Disordered" evidence="2">
    <location>
        <begin position="315"/>
        <end position="343"/>
    </location>
</feature>
<feature type="compositionally biased region" description="Low complexity" evidence="2">
    <location>
        <begin position="39"/>
        <end position="54"/>
    </location>
</feature>
<name>A0A914C656_9BILA</name>
<feature type="compositionally biased region" description="Polar residues" evidence="2">
    <location>
        <begin position="55"/>
        <end position="64"/>
    </location>
</feature>